<sequence length="273" mass="29177">MDGRRAAVQLLHPGSSPLIILGLSDTEHTIKPFQFSDLAFRDDDDDTLDVGEVDLSKLGTIEIIVLRAESPGSILEYAPTTVAQIGPVSELTKKTGWNCVSFGKSVPNPNKFKYRLPKYTDSVWAPWAKFCFRYQPKVLLQAKGIIPRPVSAESGITPPSPPPATGAKRIASAAGTDRQKRQKTAGVASGKEAEASRPETQRAPVAIKAEPNEGTETNSVSNDTAACIKALEAALDCLKRAHAVSSASREVERSPSPINLGTACGEVIDLTDD</sequence>
<dbReference type="InterPro" id="IPR057678">
    <property type="entry name" value="DUF7918"/>
</dbReference>
<dbReference type="AlphaFoldDB" id="A0A4S4M5J8"/>
<dbReference type="Pfam" id="PF25534">
    <property type="entry name" value="DUF7918"/>
    <property type="match status" value="1"/>
</dbReference>
<protein>
    <recommendedName>
        <fullName evidence="2">DUF7918 domain-containing protein</fullName>
    </recommendedName>
</protein>
<gene>
    <name evidence="3" type="ORF">EW146_g2876</name>
</gene>
<evidence type="ECO:0000259" key="2">
    <source>
        <dbReference type="Pfam" id="PF25534"/>
    </source>
</evidence>
<feature type="compositionally biased region" description="Basic and acidic residues" evidence="1">
    <location>
        <begin position="191"/>
        <end position="200"/>
    </location>
</feature>
<dbReference type="Proteomes" id="UP000310158">
    <property type="component" value="Unassembled WGS sequence"/>
</dbReference>
<comment type="caution">
    <text evidence="3">The sequence shown here is derived from an EMBL/GenBank/DDBJ whole genome shotgun (WGS) entry which is preliminary data.</text>
</comment>
<dbReference type="OrthoDB" id="3269402at2759"/>
<dbReference type="PANTHER" id="PTHR36223">
    <property type="entry name" value="BETA-LACTAMASE-TYPE TRANSPEPTIDASE FOLD DOMAIN CONTAINING PROTEIN"/>
    <property type="match status" value="1"/>
</dbReference>
<evidence type="ECO:0000256" key="1">
    <source>
        <dbReference type="SAM" id="MobiDB-lite"/>
    </source>
</evidence>
<reference evidence="3 4" key="1">
    <citation type="submission" date="2019-02" db="EMBL/GenBank/DDBJ databases">
        <title>Genome sequencing of the rare red list fungi Bondarzewia mesenterica.</title>
        <authorList>
            <person name="Buettner E."/>
            <person name="Kellner H."/>
        </authorList>
    </citation>
    <scope>NUCLEOTIDE SEQUENCE [LARGE SCALE GENOMIC DNA]</scope>
    <source>
        <strain evidence="3 4">DSM 108281</strain>
    </source>
</reference>
<feature type="domain" description="DUF7918" evidence="2">
    <location>
        <begin position="26"/>
        <end position="148"/>
    </location>
</feature>
<name>A0A4S4M5J8_9AGAM</name>
<organism evidence="3 4">
    <name type="scientific">Bondarzewia mesenterica</name>
    <dbReference type="NCBI Taxonomy" id="1095465"/>
    <lineage>
        <taxon>Eukaryota</taxon>
        <taxon>Fungi</taxon>
        <taxon>Dikarya</taxon>
        <taxon>Basidiomycota</taxon>
        <taxon>Agaricomycotina</taxon>
        <taxon>Agaricomycetes</taxon>
        <taxon>Russulales</taxon>
        <taxon>Bondarzewiaceae</taxon>
        <taxon>Bondarzewia</taxon>
    </lineage>
</organism>
<dbReference type="PANTHER" id="PTHR36223:SF1">
    <property type="entry name" value="TRANSCRIPTION ELONGATION FACTOR EAF N-TERMINAL DOMAIN-CONTAINING PROTEIN"/>
    <property type="match status" value="1"/>
</dbReference>
<evidence type="ECO:0000313" key="3">
    <source>
        <dbReference type="EMBL" id="THH18070.1"/>
    </source>
</evidence>
<proteinExistence type="predicted"/>
<accession>A0A4S4M5J8</accession>
<evidence type="ECO:0000313" key="4">
    <source>
        <dbReference type="Proteomes" id="UP000310158"/>
    </source>
</evidence>
<feature type="region of interest" description="Disordered" evidence="1">
    <location>
        <begin position="150"/>
        <end position="220"/>
    </location>
</feature>
<dbReference type="EMBL" id="SGPL01000088">
    <property type="protein sequence ID" value="THH18070.1"/>
    <property type="molecule type" value="Genomic_DNA"/>
</dbReference>
<keyword evidence="4" id="KW-1185">Reference proteome</keyword>